<dbReference type="Gene3D" id="3.40.50.300">
    <property type="entry name" value="P-loop containing nucleotide triphosphate hydrolases"/>
    <property type="match status" value="1"/>
</dbReference>
<keyword evidence="4 6" id="KW-0067">ATP-binding</keyword>
<protein>
    <submittedName>
        <fullName evidence="6">ABC transporter ATP-binding protein</fullName>
    </submittedName>
</protein>
<dbReference type="InterPro" id="IPR003593">
    <property type="entry name" value="AAA+_ATPase"/>
</dbReference>
<dbReference type="GO" id="GO:0016887">
    <property type="term" value="F:ATP hydrolysis activity"/>
    <property type="evidence" value="ECO:0007669"/>
    <property type="project" value="InterPro"/>
</dbReference>
<dbReference type="HOGENOM" id="CLU_000604_1_1_5"/>
<reference evidence="6 7" key="1">
    <citation type="journal article" date="2011" name="BMC Genomics">
        <title>Comparative genome analysis and genome-guided physiological analysis of Roseobacter litoralis.</title>
        <authorList>
            <person name="Kalhoefer D."/>
            <person name="Thole S."/>
            <person name="Voget S."/>
            <person name="Lehmann R."/>
            <person name="Liesegang H."/>
            <person name="Wollher A."/>
            <person name="Daniel R."/>
            <person name="Simon M."/>
            <person name="Brinkhoff T."/>
        </authorList>
    </citation>
    <scope>NUCLEOTIDE SEQUENCE [LARGE SCALE GENOMIC DNA]</scope>
    <source>
        <strain evidence="7">ATCC 49566 / DSM 6996 / JCM 21268 / NBRC 15278 / OCh 149</strain>
    </source>
</reference>
<dbReference type="FunFam" id="3.40.50.300:FF:000042">
    <property type="entry name" value="Maltose/maltodextrin ABC transporter, ATP-binding protein"/>
    <property type="match status" value="1"/>
</dbReference>
<dbReference type="RefSeq" id="WP_013964098.1">
    <property type="nucleotide sequence ID" value="NC_015730.1"/>
</dbReference>
<dbReference type="GO" id="GO:0005524">
    <property type="term" value="F:ATP binding"/>
    <property type="evidence" value="ECO:0007669"/>
    <property type="project" value="UniProtKB-KW"/>
</dbReference>
<keyword evidence="2" id="KW-0813">Transport</keyword>
<dbReference type="GO" id="GO:0055052">
    <property type="term" value="C:ATP-binding cassette (ABC) transporter complex, substrate-binding subunit-containing"/>
    <property type="evidence" value="ECO:0007669"/>
    <property type="project" value="TreeGrafter"/>
</dbReference>
<gene>
    <name evidence="6" type="ordered locus">RLO149_c043230</name>
</gene>
<keyword evidence="3" id="KW-0547">Nucleotide-binding</keyword>
<proteinExistence type="inferred from homology"/>
<evidence type="ECO:0000259" key="5">
    <source>
        <dbReference type="PROSITE" id="PS50893"/>
    </source>
</evidence>
<organism evidence="6 7">
    <name type="scientific">Roseobacter litoralis (strain ATCC 49566 / DSM 6996 / JCM 21268 / NBRC 15278 / OCh 149)</name>
    <dbReference type="NCBI Taxonomy" id="391595"/>
    <lineage>
        <taxon>Bacteria</taxon>
        <taxon>Pseudomonadati</taxon>
        <taxon>Pseudomonadota</taxon>
        <taxon>Alphaproteobacteria</taxon>
        <taxon>Rhodobacterales</taxon>
        <taxon>Roseobacteraceae</taxon>
        <taxon>Roseobacter</taxon>
    </lineage>
</organism>
<dbReference type="InterPro" id="IPR040582">
    <property type="entry name" value="OB_MalK-like"/>
</dbReference>
<feature type="domain" description="ABC transporter" evidence="5">
    <location>
        <begin position="4"/>
        <end position="234"/>
    </location>
</feature>
<evidence type="ECO:0000256" key="2">
    <source>
        <dbReference type="ARBA" id="ARBA00022448"/>
    </source>
</evidence>
<name>F7ZI83_ROSLO</name>
<dbReference type="EMBL" id="CP002623">
    <property type="protein sequence ID" value="AEI96219.1"/>
    <property type="molecule type" value="Genomic_DNA"/>
</dbReference>
<evidence type="ECO:0000256" key="1">
    <source>
        <dbReference type="ARBA" id="ARBA00005417"/>
    </source>
</evidence>
<evidence type="ECO:0000313" key="6">
    <source>
        <dbReference type="EMBL" id="AEI96219.1"/>
    </source>
</evidence>
<dbReference type="PANTHER" id="PTHR43875">
    <property type="entry name" value="MALTODEXTRIN IMPORT ATP-BINDING PROTEIN MSMX"/>
    <property type="match status" value="1"/>
</dbReference>
<accession>F7ZI83</accession>
<dbReference type="InterPro" id="IPR027417">
    <property type="entry name" value="P-loop_NTPase"/>
</dbReference>
<dbReference type="STRING" id="391595.RLO149_c043230"/>
<evidence type="ECO:0000313" key="7">
    <source>
        <dbReference type="Proteomes" id="UP000001353"/>
    </source>
</evidence>
<dbReference type="SUPFAM" id="SSF50331">
    <property type="entry name" value="MOP-like"/>
    <property type="match status" value="1"/>
</dbReference>
<dbReference type="InterPro" id="IPR047641">
    <property type="entry name" value="ABC_transpr_MalK/UgpC-like"/>
</dbReference>
<dbReference type="SUPFAM" id="SSF52540">
    <property type="entry name" value="P-loop containing nucleoside triphosphate hydrolases"/>
    <property type="match status" value="1"/>
</dbReference>
<keyword evidence="7" id="KW-1185">Reference proteome</keyword>
<dbReference type="PANTHER" id="PTHR43875:SF1">
    <property type="entry name" value="OSMOPROTECTIVE COMPOUNDS UPTAKE ATP-BINDING PROTEIN GGTA"/>
    <property type="match status" value="1"/>
</dbReference>
<dbReference type="AlphaFoldDB" id="F7ZI83"/>
<evidence type="ECO:0000256" key="3">
    <source>
        <dbReference type="ARBA" id="ARBA00022741"/>
    </source>
</evidence>
<dbReference type="Gene3D" id="2.40.50.100">
    <property type="match status" value="1"/>
</dbReference>
<comment type="similarity">
    <text evidence="1">Belongs to the ABC transporter superfamily.</text>
</comment>
<evidence type="ECO:0000256" key="4">
    <source>
        <dbReference type="ARBA" id="ARBA00022840"/>
    </source>
</evidence>
<dbReference type="Proteomes" id="UP000001353">
    <property type="component" value="Chromosome"/>
</dbReference>
<dbReference type="Pfam" id="PF00005">
    <property type="entry name" value="ABC_tran"/>
    <property type="match status" value="1"/>
</dbReference>
<dbReference type="KEGG" id="rli:RLO149_c043230"/>
<dbReference type="GO" id="GO:0140359">
    <property type="term" value="F:ABC-type transporter activity"/>
    <property type="evidence" value="ECO:0007669"/>
    <property type="project" value="UniProtKB-ARBA"/>
</dbReference>
<dbReference type="OrthoDB" id="7804058at2"/>
<dbReference type="InterPro" id="IPR003439">
    <property type="entry name" value="ABC_transporter-like_ATP-bd"/>
</dbReference>
<dbReference type="InterPro" id="IPR008995">
    <property type="entry name" value="Mo/tungstate-bd_C_term_dom"/>
</dbReference>
<dbReference type="SMART" id="SM00382">
    <property type="entry name" value="AAA"/>
    <property type="match status" value="1"/>
</dbReference>
<dbReference type="InterPro" id="IPR012340">
    <property type="entry name" value="NA-bd_OB-fold"/>
</dbReference>
<sequence length="359" mass="38885">MASVTLEGTTKRFGSFTAVQSMNLAIRDAEFVAILGPSGCGKSTTMNMIAGIEAPNEGSIHFDGRDVTQVPMDRRGVGFVFQNYALFTHMSVRGNLAFGLEVQGVPRAETDRRVGEMAEFMALSHRLDAPSASLSVNEMQKLAIGRSAIVEPSIFLLDEPLSNLDAAFREKMRSDLRSLQRSLKQTMVYVTHDQIEAMGLADRIAVMDNATLQQFASPAEIYARPHNTFVAGFIGAPSMNLIPLKMSEGAATTPSGPLQLDARLQAQANAHRGSELLLGVRPEDMTLSDTGISARTILVETVGRRRIGHFDLGTTRVLGTWERSTPLAAGDLVSLMPDLAKSHLFDPKTGLRLTHGESS</sequence>
<dbReference type="Gene3D" id="2.40.50.140">
    <property type="entry name" value="Nucleic acid-binding proteins"/>
    <property type="match status" value="1"/>
</dbReference>
<dbReference type="Pfam" id="PF17912">
    <property type="entry name" value="OB_MalK"/>
    <property type="match status" value="1"/>
</dbReference>
<dbReference type="eggNOG" id="COG3842">
    <property type="taxonomic scope" value="Bacteria"/>
</dbReference>
<dbReference type="PROSITE" id="PS50893">
    <property type="entry name" value="ABC_TRANSPORTER_2"/>
    <property type="match status" value="1"/>
</dbReference>